<dbReference type="NCBIfam" id="TIGR00797">
    <property type="entry name" value="matE"/>
    <property type="match status" value="1"/>
</dbReference>
<keyword evidence="12" id="KW-1185">Reference proteome</keyword>
<sequence length="454" mass="49511">MINNFKSNFSKTFSLAFPVMLSQLGQVLVGVADSMMVGRLGAEPLAAASLANSIFFVVLMFGIGVSMAITPLVAMADGKNNPKRISRLFNHGFTINWITGTMLFFLIVLGSPLLYHLNQPEEVVVLGIPYLAIITLSLLPFMIFQTFKQFAEGLSQTRQAMYITLLCNAVNIFLNWVLIYGNLGAPALGLNGAGWATLISRVLMALMIGYYIMKSRRYAPFELSFKLKKPSFPMVSKMLKIGVPTGFQFIFEVGAFSSAAIMMGWIGVNALAAHQIAINLASISYMMASGLSTAAMVRVGNQLGRKDIPTLREAGFTSFVMVAMFMSLTAVIFVLFREFLPSLYIDDMDVIKMSASLLVIAALFQLSDGIQVVGLGALRGMADVRVPTIVTLVAYWVIGLPLGYVFAFVIGMLEVGIWYGLLIGLTVTGIMLLYRFHALSAKLLRQSSPQVSAL</sequence>
<keyword evidence="2" id="KW-0813">Transport</keyword>
<dbReference type="InterPro" id="IPR002528">
    <property type="entry name" value="MATE_fam"/>
</dbReference>
<dbReference type="CDD" id="cd13131">
    <property type="entry name" value="MATE_NorM_like"/>
    <property type="match status" value="1"/>
</dbReference>
<comment type="caution">
    <text evidence="11">The sequence shown here is derived from an EMBL/GenBank/DDBJ whole genome shotgun (WGS) entry which is preliminary data.</text>
</comment>
<dbReference type="Pfam" id="PF01554">
    <property type="entry name" value="MatE"/>
    <property type="match status" value="2"/>
</dbReference>
<name>K1L4I1_CECL9</name>
<dbReference type="RefSeq" id="WP_009184729.1">
    <property type="nucleotide sequence ID" value="NZ_AMGM01000020.1"/>
</dbReference>
<evidence type="ECO:0000256" key="3">
    <source>
        <dbReference type="ARBA" id="ARBA00022449"/>
    </source>
</evidence>
<evidence type="ECO:0000256" key="4">
    <source>
        <dbReference type="ARBA" id="ARBA00022475"/>
    </source>
</evidence>
<evidence type="ECO:0000256" key="5">
    <source>
        <dbReference type="ARBA" id="ARBA00022692"/>
    </source>
</evidence>
<keyword evidence="5 10" id="KW-0812">Transmembrane</keyword>
<gene>
    <name evidence="11" type="primary">norM</name>
    <name evidence="11" type="ORF">B879_01698</name>
</gene>
<evidence type="ECO:0000256" key="8">
    <source>
        <dbReference type="ARBA" id="ARBA00023136"/>
    </source>
</evidence>
<dbReference type="OrthoDB" id="9780160at2"/>
<reference evidence="11 12" key="1">
    <citation type="journal article" date="2012" name="J. Bacteriol.">
        <title>Draft Genome Sequence of Cecembia lonarensis Strain LW9T, Isolated from Lonar Lake, a Haloalkaline Lake in India.</title>
        <authorList>
            <person name="Shivaji S."/>
            <person name="Ara S."/>
            <person name="Singh A."/>
            <person name="Pinnaka A.K."/>
        </authorList>
    </citation>
    <scope>NUCLEOTIDE SEQUENCE [LARGE SCALE GENOMIC DNA]</scope>
    <source>
        <strain evidence="11 12">LW9</strain>
    </source>
</reference>
<evidence type="ECO:0000256" key="7">
    <source>
        <dbReference type="ARBA" id="ARBA00023065"/>
    </source>
</evidence>
<feature type="transmembrane region" description="Helical" evidence="10">
    <location>
        <begin position="389"/>
        <end position="410"/>
    </location>
</feature>
<keyword evidence="4" id="KW-1003">Cell membrane</keyword>
<dbReference type="PIRSF" id="PIRSF006603">
    <property type="entry name" value="DinF"/>
    <property type="match status" value="1"/>
</dbReference>
<feature type="transmembrane region" description="Helical" evidence="10">
    <location>
        <begin position="52"/>
        <end position="74"/>
    </location>
</feature>
<protein>
    <recommendedName>
        <fullName evidence="9">Multidrug-efflux transporter</fullName>
    </recommendedName>
</protein>
<evidence type="ECO:0000256" key="10">
    <source>
        <dbReference type="SAM" id="Phobius"/>
    </source>
</evidence>
<evidence type="ECO:0000256" key="6">
    <source>
        <dbReference type="ARBA" id="ARBA00022989"/>
    </source>
</evidence>
<dbReference type="GO" id="GO:0042910">
    <property type="term" value="F:xenobiotic transmembrane transporter activity"/>
    <property type="evidence" value="ECO:0007669"/>
    <property type="project" value="InterPro"/>
</dbReference>
<feature type="transmembrane region" description="Helical" evidence="10">
    <location>
        <begin position="12"/>
        <end position="32"/>
    </location>
</feature>
<feature type="transmembrane region" description="Helical" evidence="10">
    <location>
        <begin position="416"/>
        <end position="436"/>
    </location>
</feature>
<feature type="transmembrane region" description="Helical" evidence="10">
    <location>
        <begin position="95"/>
        <end position="115"/>
    </location>
</feature>
<dbReference type="AlphaFoldDB" id="K1L4I1"/>
<keyword evidence="8 10" id="KW-0472">Membrane</keyword>
<feature type="transmembrane region" description="Helical" evidence="10">
    <location>
        <begin position="316"/>
        <end position="336"/>
    </location>
</feature>
<evidence type="ECO:0000313" key="12">
    <source>
        <dbReference type="Proteomes" id="UP000004478"/>
    </source>
</evidence>
<evidence type="ECO:0000313" key="11">
    <source>
        <dbReference type="EMBL" id="EKB49681.1"/>
    </source>
</evidence>
<dbReference type="GO" id="GO:0005886">
    <property type="term" value="C:plasma membrane"/>
    <property type="evidence" value="ECO:0007669"/>
    <property type="project" value="UniProtKB-SubCell"/>
</dbReference>
<keyword evidence="3" id="KW-0050">Antiport</keyword>
<feature type="transmembrane region" description="Helical" evidence="10">
    <location>
        <begin position="127"/>
        <end position="147"/>
    </location>
</feature>
<evidence type="ECO:0000256" key="9">
    <source>
        <dbReference type="ARBA" id="ARBA00031636"/>
    </source>
</evidence>
<dbReference type="PANTHER" id="PTHR43298">
    <property type="entry name" value="MULTIDRUG RESISTANCE PROTEIN NORM-RELATED"/>
    <property type="match status" value="1"/>
</dbReference>
<organism evidence="11 12">
    <name type="scientific">Cecembia lonarensis (strain CCUG 58316 / KCTC 22772 / LW9)</name>
    <dbReference type="NCBI Taxonomy" id="1225176"/>
    <lineage>
        <taxon>Bacteria</taxon>
        <taxon>Pseudomonadati</taxon>
        <taxon>Bacteroidota</taxon>
        <taxon>Cytophagia</taxon>
        <taxon>Cytophagales</taxon>
        <taxon>Cyclobacteriaceae</taxon>
        <taxon>Cecembia</taxon>
    </lineage>
</organism>
<evidence type="ECO:0000256" key="2">
    <source>
        <dbReference type="ARBA" id="ARBA00022448"/>
    </source>
</evidence>
<accession>K1L4I1</accession>
<dbReference type="PANTHER" id="PTHR43298:SF2">
    <property type="entry name" value="FMN_FAD EXPORTER YEEO-RELATED"/>
    <property type="match status" value="1"/>
</dbReference>
<dbReference type="GO" id="GO:0006811">
    <property type="term" value="P:monoatomic ion transport"/>
    <property type="evidence" value="ECO:0007669"/>
    <property type="project" value="UniProtKB-KW"/>
</dbReference>
<dbReference type="GO" id="GO:0015297">
    <property type="term" value="F:antiporter activity"/>
    <property type="evidence" value="ECO:0007669"/>
    <property type="project" value="UniProtKB-KW"/>
</dbReference>
<feature type="transmembrane region" description="Helical" evidence="10">
    <location>
        <begin position="356"/>
        <end position="377"/>
    </location>
</feature>
<dbReference type="InterPro" id="IPR048279">
    <property type="entry name" value="MdtK-like"/>
</dbReference>
<dbReference type="Proteomes" id="UP000004478">
    <property type="component" value="Unassembled WGS sequence"/>
</dbReference>
<dbReference type="PATRIC" id="fig|1225176.3.peg.1812"/>
<proteinExistence type="predicted"/>
<feature type="transmembrane region" description="Helical" evidence="10">
    <location>
        <begin position="159"/>
        <end position="181"/>
    </location>
</feature>
<feature type="transmembrane region" description="Helical" evidence="10">
    <location>
        <begin position="272"/>
        <end position="295"/>
    </location>
</feature>
<dbReference type="InterPro" id="IPR050222">
    <property type="entry name" value="MATE_MdtK"/>
</dbReference>
<keyword evidence="7" id="KW-0406">Ion transport</keyword>
<keyword evidence="6 10" id="KW-1133">Transmembrane helix</keyword>
<dbReference type="EMBL" id="AMGM01000020">
    <property type="protein sequence ID" value="EKB49681.1"/>
    <property type="molecule type" value="Genomic_DNA"/>
</dbReference>
<feature type="transmembrane region" description="Helical" evidence="10">
    <location>
        <begin position="193"/>
        <end position="213"/>
    </location>
</feature>
<feature type="transmembrane region" description="Helical" evidence="10">
    <location>
        <begin position="246"/>
        <end position="266"/>
    </location>
</feature>
<evidence type="ECO:0000256" key="1">
    <source>
        <dbReference type="ARBA" id="ARBA00004651"/>
    </source>
</evidence>
<comment type="subcellular location">
    <subcellularLocation>
        <location evidence="1">Cell membrane</location>
        <topology evidence="1">Multi-pass membrane protein</topology>
    </subcellularLocation>
</comment>